<dbReference type="EMBL" id="MG012795">
    <property type="protein sequence ID" value="AUL80372.1"/>
    <property type="molecule type" value="Genomic_DNA"/>
</dbReference>
<dbReference type="Proteomes" id="UP000270450">
    <property type="component" value="Segment"/>
</dbReference>
<sequence length="105" mass="12802">MSRKFMELCEYDREQYLDEFIEDRNNDSFITSLEYYSEEKYLCRYTTLNHNCINGRRCALESKSLHDIITNCKIYNNIELVRATKFFYYLYLIKCNWVSKVGTRV</sequence>
<proteinExistence type="predicted"/>
<dbReference type="Pfam" id="PF06802">
    <property type="entry name" value="DUF1231"/>
    <property type="match status" value="1"/>
</dbReference>
<accession>A0A2I6J1N4</accession>
<organism evidence="1">
    <name type="scientific">Vaccinia virus</name>
    <name type="common">VACV</name>
    <name type="synonym">Orthopoxvirus vaccinia</name>
    <dbReference type="NCBI Taxonomy" id="10245"/>
    <lineage>
        <taxon>Viruses</taxon>
        <taxon>Varidnaviria</taxon>
        <taxon>Bamfordvirae</taxon>
        <taxon>Nucleocytoviricota</taxon>
        <taxon>Pokkesviricetes</taxon>
        <taxon>Chitovirales</taxon>
        <taxon>Poxviridae</taxon>
        <taxon>Chordopoxvirinae</taxon>
        <taxon>Orthopoxvirus</taxon>
    </lineage>
</organism>
<protein>
    <submittedName>
        <fullName evidence="1">Uncharacterized protein</fullName>
    </submittedName>
</protein>
<name>A0A2I6J1N4_VACCV</name>
<reference evidence="1" key="1">
    <citation type="journal article" date="2018" name="Emerg. Infect. Dis.">
        <title>Ocular Vaccinia Infection in Dairy Worker, Brazil.</title>
        <authorList>
            <person name="Teixeira Lima M."/>
            <person name="Pereira Oliveira G."/>
            <person name="Bretas de Oliveira D."/>
            <person name="Mesquita Vaz S."/>
            <person name="de Souza Trindade G."/>
            <person name="Santos Abrahao J."/>
            <person name="Geessien Kroon E."/>
        </authorList>
    </citation>
    <scope>NUCLEOTIDE SEQUENCE [LARGE SCALE GENOMIC DNA]</scope>
    <source>
        <strain evidence="1">CEyV1</strain>
    </source>
</reference>
<dbReference type="InterPro" id="IPR009633">
    <property type="entry name" value="Vaccinia_virus_B17"/>
</dbReference>
<evidence type="ECO:0000313" key="1">
    <source>
        <dbReference type="EMBL" id="AUL80372.1"/>
    </source>
</evidence>